<comment type="pathway">
    <text evidence="1">Cofactor biosynthesis; thiamine diphosphate biosynthesis.</text>
</comment>
<name>A0A286GDD1_9BACT</name>
<keyword evidence="4" id="KW-1185">Reference proteome</keyword>
<dbReference type="UniPathway" id="UPA00060"/>
<comment type="catalytic activity">
    <reaction evidence="1">
        <text>thiamine + H2O = 5-(2-hydroxyethyl)-4-methylthiazole + 4-amino-5-hydroxymethyl-2-methylpyrimidine + H(+)</text>
        <dbReference type="Rhea" id="RHEA:17509"/>
        <dbReference type="ChEBI" id="CHEBI:15377"/>
        <dbReference type="ChEBI" id="CHEBI:15378"/>
        <dbReference type="ChEBI" id="CHEBI:16892"/>
        <dbReference type="ChEBI" id="CHEBI:17957"/>
        <dbReference type="ChEBI" id="CHEBI:18385"/>
        <dbReference type="EC" id="3.5.99.2"/>
    </reaction>
</comment>
<gene>
    <name evidence="3" type="ORF">SAMN06269250_4521</name>
</gene>
<dbReference type="GO" id="GO:0005829">
    <property type="term" value="C:cytosol"/>
    <property type="evidence" value="ECO:0007669"/>
    <property type="project" value="TreeGrafter"/>
</dbReference>
<dbReference type="InterPro" id="IPR027574">
    <property type="entry name" value="Thiaminase_II"/>
</dbReference>
<dbReference type="Proteomes" id="UP000219452">
    <property type="component" value="Unassembled WGS sequence"/>
</dbReference>
<dbReference type="EC" id="3.5.99.2" evidence="1"/>
<evidence type="ECO:0000259" key="2">
    <source>
        <dbReference type="Pfam" id="PF03070"/>
    </source>
</evidence>
<dbReference type="CDD" id="cd19365">
    <property type="entry name" value="TenA_C-like"/>
    <property type="match status" value="1"/>
</dbReference>
<dbReference type="EMBL" id="OCNH01000003">
    <property type="protein sequence ID" value="SOD93512.1"/>
    <property type="molecule type" value="Genomic_DNA"/>
</dbReference>
<dbReference type="Gene3D" id="1.20.910.10">
    <property type="entry name" value="Heme oxygenase-like"/>
    <property type="match status" value="1"/>
</dbReference>
<dbReference type="GO" id="GO:0009228">
    <property type="term" value="P:thiamine biosynthetic process"/>
    <property type="evidence" value="ECO:0007669"/>
    <property type="project" value="UniProtKB-KW"/>
</dbReference>
<protein>
    <recommendedName>
        <fullName evidence="1">Aminopyrimidine aminohydrolase</fullName>
        <ecNumber evidence="1">3.5.99.2</ecNumber>
    </recommendedName>
</protein>
<dbReference type="GO" id="GO:0050334">
    <property type="term" value="F:thiaminase activity"/>
    <property type="evidence" value="ECO:0007669"/>
    <property type="project" value="UniProtKB-EC"/>
</dbReference>
<dbReference type="GO" id="GO:0009229">
    <property type="term" value="P:thiamine diphosphate biosynthetic process"/>
    <property type="evidence" value="ECO:0007669"/>
    <property type="project" value="UniProtKB-UniPathway"/>
</dbReference>
<proteinExistence type="inferred from homology"/>
<sequence>MTFTDQLWQDISPIYISILEHGFVNELMAGSLPSPTFQYYIQQDALYLTDFSRALNQLAARATTPDDILTFTQFAQNAILVERALHQTYFALYDIQPETAKMPACFAYTNYLLATTSLQSIAVGAAAVLPCFWIYRQVGKHIYERAIQENPYRSWIDTYAGDAFDQSVNQMLALTDKYAETAGPLERDQMREAFRVSSRLEWYFWNDAYRQTHWLI</sequence>
<evidence type="ECO:0000256" key="1">
    <source>
        <dbReference type="RuleBase" id="RU363093"/>
    </source>
</evidence>
<keyword evidence="1" id="KW-0784">Thiamine biosynthesis</keyword>
<dbReference type="AlphaFoldDB" id="A0A286GDD1"/>
<accession>A0A286GDD1</accession>
<dbReference type="PANTHER" id="PTHR43198">
    <property type="entry name" value="BIFUNCTIONAL TH2 PROTEIN"/>
    <property type="match status" value="1"/>
</dbReference>
<comment type="similarity">
    <text evidence="1">Belongs to the TenA family.</text>
</comment>
<dbReference type="SUPFAM" id="SSF48613">
    <property type="entry name" value="Heme oxygenase-like"/>
    <property type="match status" value="1"/>
</dbReference>
<comment type="catalytic activity">
    <reaction evidence="1">
        <text>4-amino-5-aminomethyl-2-methylpyrimidine + H2O = 4-amino-5-hydroxymethyl-2-methylpyrimidine + NH4(+)</text>
        <dbReference type="Rhea" id="RHEA:31799"/>
        <dbReference type="ChEBI" id="CHEBI:15377"/>
        <dbReference type="ChEBI" id="CHEBI:16892"/>
        <dbReference type="ChEBI" id="CHEBI:28938"/>
        <dbReference type="ChEBI" id="CHEBI:63416"/>
        <dbReference type="EC" id="3.5.99.2"/>
    </reaction>
</comment>
<dbReference type="InterPro" id="IPR050967">
    <property type="entry name" value="Thiamine_Salvage_TenA"/>
</dbReference>
<dbReference type="InterPro" id="IPR004305">
    <property type="entry name" value="Thiaminase-2/PQQC"/>
</dbReference>
<dbReference type="PANTHER" id="PTHR43198:SF2">
    <property type="entry name" value="SI:CH1073-67J19.1-RELATED"/>
    <property type="match status" value="1"/>
</dbReference>
<dbReference type="Pfam" id="PF03070">
    <property type="entry name" value="TENA_THI-4"/>
    <property type="match status" value="1"/>
</dbReference>
<dbReference type="RefSeq" id="WP_097128519.1">
    <property type="nucleotide sequence ID" value="NZ_OCNH01000003.1"/>
</dbReference>
<feature type="domain" description="Thiaminase-2/PQQC" evidence="2">
    <location>
        <begin position="8"/>
        <end position="210"/>
    </location>
</feature>
<dbReference type="NCBIfam" id="TIGR04306">
    <property type="entry name" value="salvage_TenA"/>
    <property type="match status" value="1"/>
</dbReference>
<evidence type="ECO:0000313" key="4">
    <source>
        <dbReference type="Proteomes" id="UP000219452"/>
    </source>
</evidence>
<comment type="function">
    <text evidence="1">Catalyzes an amino-pyrimidine hydrolysis reaction at the C5' of the pyrimidine moiety of thiamine compounds, a reaction that is part of a thiamine salvage pathway.</text>
</comment>
<reference evidence="4" key="1">
    <citation type="submission" date="2017-09" db="EMBL/GenBank/DDBJ databases">
        <authorList>
            <person name="Varghese N."/>
            <person name="Submissions S."/>
        </authorList>
    </citation>
    <scope>NUCLEOTIDE SEQUENCE [LARGE SCALE GENOMIC DNA]</scope>
    <source>
        <strain evidence="4">DSM 29961</strain>
    </source>
</reference>
<dbReference type="InterPro" id="IPR016084">
    <property type="entry name" value="Haem_Oase-like_multi-hlx"/>
</dbReference>
<evidence type="ECO:0000313" key="3">
    <source>
        <dbReference type="EMBL" id="SOD93512.1"/>
    </source>
</evidence>
<organism evidence="3 4">
    <name type="scientific">Spirosoma fluviale</name>
    <dbReference type="NCBI Taxonomy" id="1597977"/>
    <lineage>
        <taxon>Bacteria</taxon>
        <taxon>Pseudomonadati</taxon>
        <taxon>Bacteroidota</taxon>
        <taxon>Cytophagia</taxon>
        <taxon>Cytophagales</taxon>
        <taxon>Cytophagaceae</taxon>
        <taxon>Spirosoma</taxon>
    </lineage>
</organism>
<dbReference type="OrthoDB" id="34166at2"/>
<keyword evidence="1" id="KW-0378">Hydrolase</keyword>